<dbReference type="Gene3D" id="2.70.98.70">
    <property type="match status" value="1"/>
</dbReference>
<comment type="caution">
    <text evidence="7">The sequence shown here is derived from an EMBL/GenBank/DDBJ whole genome shotgun (WGS) entry which is preliminary data.</text>
</comment>
<dbReference type="PANTHER" id="PTHR39210">
    <property type="entry name" value="HEPARIN-SULFATE LYASE"/>
    <property type="match status" value="1"/>
</dbReference>
<dbReference type="Proteomes" id="UP000078292">
    <property type="component" value="Unassembled WGS sequence"/>
</dbReference>
<dbReference type="InterPro" id="IPR012480">
    <property type="entry name" value="Hepar_II_III_C"/>
</dbReference>
<keyword evidence="4" id="KW-0456">Lyase</keyword>
<keyword evidence="3" id="KW-0574">Periplasm</keyword>
<dbReference type="AlphaFoldDB" id="A0A1B7LUU4"/>
<dbReference type="STRING" id="1837282.A6F49_02095"/>
<evidence type="ECO:0000259" key="6">
    <source>
        <dbReference type="Pfam" id="PF16889"/>
    </source>
</evidence>
<dbReference type="GO" id="GO:0042597">
    <property type="term" value="C:periplasmic space"/>
    <property type="evidence" value="ECO:0007669"/>
    <property type="project" value="UniProtKB-SubCell"/>
</dbReference>
<dbReference type="SUPFAM" id="SSF48230">
    <property type="entry name" value="Chondroitin AC/alginate lyase"/>
    <property type="match status" value="1"/>
</dbReference>
<dbReference type="OrthoDB" id="4592556at2"/>
<dbReference type="Pfam" id="PF16889">
    <property type="entry name" value="Hepar_II_III_N"/>
    <property type="match status" value="1"/>
</dbReference>
<feature type="domain" description="Heparin-sulfate lyase N-terminal" evidence="6">
    <location>
        <begin position="84"/>
        <end position="302"/>
    </location>
</feature>
<dbReference type="InterPro" id="IPR031680">
    <property type="entry name" value="Hepar_II_III_N"/>
</dbReference>
<comment type="subcellular location">
    <subcellularLocation>
        <location evidence="1">Periplasm</location>
    </subcellularLocation>
</comment>
<evidence type="ECO:0000256" key="3">
    <source>
        <dbReference type="ARBA" id="ARBA00022764"/>
    </source>
</evidence>
<keyword evidence="2" id="KW-0732">Signal</keyword>
<reference evidence="7 8" key="1">
    <citation type="submission" date="2016-04" db="EMBL/GenBank/DDBJ databases">
        <title>First whole genome shotgun sequence of the bacterium Enteractinococcus sp. strain UASWS1574.</title>
        <authorList>
            <person name="Crovadore J."/>
            <person name="Chablais R."/>
            <person name="Lefort F."/>
        </authorList>
    </citation>
    <scope>NUCLEOTIDE SEQUENCE [LARGE SCALE GENOMIC DNA]</scope>
    <source>
        <strain evidence="7 8">UASWS1574</strain>
    </source>
</reference>
<evidence type="ECO:0000256" key="1">
    <source>
        <dbReference type="ARBA" id="ARBA00004418"/>
    </source>
</evidence>
<dbReference type="EMBL" id="LXEY01000116">
    <property type="protein sequence ID" value="OAV51199.1"/>
    <property type="molecule type" value="Genomic_DNA"/>
</dbReference>
<dbReference type="Gene3D" id="1.50.10.100">
    <property type="entry name" value="Chondroitin AC/alginate lyase"/>
    <property type="match status" value="1"/>
</dbReference>
<proteinExistence type="predicted"/>
<feature type="domain" description="Heparinase II/III-like C-terminal" evidence="5">
    <location>
        <begin position="356"/>
        <end position="514"/>
    </location>
</feature>
<evidence type="ECO:0000256" key="4">
    <source>
        <dbReference type="ARBA" id="ARBA00023239"/>
    </source>
</evidence>
<dbReference type="GO" id="GO:0016829">
    <property type="term" value="F:lyase activity"/>
    <property type="evidence" value="ECO:0007669"/>
    <property type="project" value="UniProtKB-KW"/>
</dbReference>
<evidence type="ECO:0000259" key="5">
    <source>
        <dbReference type="Pfam" id="PF07940"/>
    </source>
</evidence>
<name>A0A1B7LUU4_9MICC</name>
<dbReference type="RefSeq" id="WP_043055758.1">
    <property type="nucleotide sequence ID" value="NZ_LXEY01000116.1"/>
</dbReference>
<gene>
    <name evidence="7" type="ORF">A6F49_02095</name>
</gene>
<dbReference type="PANTHER" id="PTHR39210:SF1">
    <property type="entry name" value="HEPARIN-SULFATE LYASE"/>
    <property type="match status" value="1"/>
</dbReference>
<evidence type="ECO:0000313" key="7">
    <source>
        <dbReference type="EMBL" id="OAV51199.1"/>
    </source>
</evidence>
<organism evidence="7 8">
    <name type="scientific">Enteractinococcus helveticum</name>
    <dbReference type="NCBI Taxonomy" id="1837282"/>
    <lineage>
        <taxon>Bacteria</taxon>
        <taxon>Bacillati</taxon>
        <taxon>Actinomycetota</taxon>
        <taxon>Actinomycetes</taxon>
        <taxon>Micrococcales</taxon>
        <taxon>Micrococcaceae</taxon>
    </lineage>
</organism>
<dbReference type="InterPro" id="IPR008929">
    <property type="entry name" value="Chondroitin_lyas"/>
</dbReference>
<sequence length="613" mass="71274">MRAWLKRLYRFARKNTITPSRDHVQAPTGKDYQQHDFRIRDLNRAAAKRQATIGKNYSRNEQTPQLLAELKENTVTLPPHNSWTGDYTDWTADPFTDLNWRFQFHTLRWINPYLWEALDGDEDSKTEWKRIVRSWAETNIPPKRAEDKYAWMDMTDGNRAIQTSLGAPLMDQDDQWYVDFLAMHRNWLFDNSNIVPGNHGLHQNLGLFVVSSVLSDEAGVQRSIERLGAQILDAFDSEGLNEEGSVAYHQYNLVWWLQARERLQLEGYDFPTEALERLDKAGETMAYLILPDKTMPQIGDGGRGKGRSGIHPLIDQVMQGEVEDTNLALFRHFPNGLTVSRSGWGEQRPLKDESHTIVRHGPDLERHSHNDRGSVHIYTQGRRWITDGGFHSYQHRSRDRDYTKSRSAHSLVNLSEQRYDKSGDVPARLVQHDDTLHAIEIHDENFESARWLRRVIYLPDMDCWVIWDRVQTDKQQKIRQQWLIDIGVEVSQNDPTSLQLTDDTRQVVMRWFGDHPTFDIVKGNRKTKSKRGLIGIRWKRMKDGTSVHANFTADQAESIVVISTSAVQSLDISLKRRSKMKSFKLDIRSPQGVYRLNVGLSRTRLQKRKIRKS</sequence>
<dbReference type="Pfam" id="PF07940">
    <property type="entry name" value="Hepar_II_III_C"/>
    <property type="match status" value="1"/>
</dbReference>
<accession>A0A1B7LUU4</accession>
<evidence type="ECO:0000313" key="8">
    <source>
        <dbReference type="Proteomes" id="UP000078292"/>
    </source>
</evidence>
<keyword evidence="8" id="KW-1185">Reference proteome</keyword>
<evidence type="ECO:0000256" key="2">
    <source>
        <dbReference type="ARBA" id="ARBA00022729"/>
    </source>
</evidence>
<protein>
    <submittedName>
        <fullName evidence="7">Uncharacterized protein</fullName>
    </submittedName>
</protein>